<dbReference type="RefSeq" id="WP_337108306.1">
    <property type="nucleotide sequence ID" value="NZ_JAPYKS010000020.1"/>
</dbReference>
<reference evidence="2 3" key="1">
    <citation type="submission" date="2022-12" db="EMBL/GenBank/DDBJ databases">
        <authorList>
            <person name="Muema E."/>
        </authorList>
    </citation>
    <scope>NUCLEOTIDE SEQUENCE [LARGE SCALE GENOMIC DNA]</scope>
    <source>
        <strain evidence="3">1326</strain>
    </source>
</reference>
<gene>
    <name evidence="2" type="ORF">O7A60_24165</name>
</gene>
<evidence type="ECO:0000256" key="1">
    <source>
        <dbReference type="SAM" id="MobiDB-lite"/>
    </source>
</evidence>
<evidence type="ECO:0000313" key="3">
    <source>
        <dbReference type="Proteomes" id="UP001387293"/>
    </source>
</evidence>
<feature type="compositionally biased region" description="Low complexity" evidence="1">
    <location>
        <begin position="113"/>
        <end position="123"/>
    </location>
</feature>
<feature type="region of interest" description="Disordered" evidence="1">
    <location>
        <begin position="86"/>
        <end position="123"/>
    </location>
</feature>
<comment type="caution">
    <text evidence="2">The sequence shown here is derived from an EMBL/GenBank/DDBJ whole genome shotgun (WGS) entry which is preliminary data.</text>
</comment>
<evidence type="ECO:0008006" key="4">
    <source>
        <dbReference type="Google" id="ProtNLM"/>
    </source>
</evidence>
<sequence length="280" mass="28486">MTEKSAAELEREAEAARARVVETAESIRGKMTPGQLLDEFTGIFSGGESSAMLDNLRTQVRDNPLPVTMVGAGLAWLMLGSGPSNGSRSRPAAYAAPTPPSGPDEAEGGGLGSTLSETAESLSSAASSVGATISGAARGAAEGLASNATSAGSTAGGMAAKASRSAQELLNDQPLAVAAVGLAIGAAIGAMLPHTAMEDEQLGGYREKVRQTSESILEQGLDQAKQVAADAYETIKQEAGRQDTQAGTVADQIGEIVKSAADTTEQSVRERVSRPPEQKS</sequence>
<feature type="region of interest" description="Disordered" evidence="1">
    <location>
        <begin position="257"/>
        <end position="280"/>
    </location>
</feature>
<name>A0ABU8L1K4_9HYPH</name>
<dbReference type="EMBL" id="JAPYKS010000020">
    <property type="protein sequence ID" value="MEI9411841.1"/>
    <property type="molecule type" value="Genomic_DNA"/>
</dbReference>
<feature type="compositionally biased region" description="Basic and acidic residues" evidence="1">
    <location>
        <begin position="267"/>
        <end position="280"/>
    </location>
</feature>
<protein>
    <recommendedName>
        <fullName evidence="4">DUF3618 domain-containing protein</fullName>
    </recommendedName>
</protein>
<keyword evidence="3" id="KW-1185">Reference proteome</keyword>
<organism evidence="2 3">
    <name type="scientific">Mesorhizobium salmacidum</name>
    <dbReference type="NCBI Taxonomy" id="3015171"/>
    <lineage>
        <taxon>Bacteria</taxon>
        <taxon>Pseudomonadati</taxon>
        <taxon>Pseudomonadota</taxon>
        <taxon>Alphaproteobacteria</taxon>
        <taxon>Hyphomicrobiales</taxon>
        <taxon>Phyllobacteriaceae</taxon>
        <taxon>Mesorhizobium</taxon>
    </lineage>
</organism>
<proteinExistence type="predicted"/>
<evidence type="ECO:0000313" key="2">
    <source>
        <dbReference type="EMBL" id="MEI9411841.1"/>
    </source>
</evidence>
<dbReference type="Proteomes" id="UP001387293">
    <property type="component" value="Unassembled WGS sequence"/>
</dbReference>
<accession>A0ABU8L1K4</accession>